<dbReference type="Proteomes" id="UP001235343">
    <property type="component" value="Unassembled WGS sequence"/>
</dbReference>
<protein>
    <recommendedName>
        <fullName evidence="4">Endolytic transglycosylase MltG</fullName>
    </recommendedName>
</protein>
<reference evidence="2 3" key="1">
    <citation type="submission" date="2023-06" db="EMBL/GenBank/DDBJ databases">
        <title>Aquibacillus rhizosphaerae LR5S19.</title>
        <authorList>
            <person name="Sun J.-Q."/>
        </authorList>
    </citation>
    <scope>NUCLEOTIDE SEQUENCE [LARGE SCALE GENOMIC DNA]</scope>
    <source>
        <strain evidence="2 3">LR5S19</strain>
    </source>
</reference>
<dbReference type="EMBL" id="JASTZU010000041">
    <property type="protein sequence ID" value="MDL4841541.1"/>
    <property type="molecule type" value="Genomic_DNA"/>
</dbReference>
<sequence>MKQTIRAFALGLLCATLILTISLVIDRNSDNKNKETEITNDEMINSLQQEGYIILTEQELEKMKEVENNKPDTVPEQEVIEEEEEESELTTFTLTIEAGMNVNEISELLYEATMIENQNDFITYLEENEYSTKIQIGEFSINSSMTKEEIANTITNQ</sequence>
<evidence type="ECO:0000256" key="1">
    <source>
        <dbReference type="SAM" id="MobiDB-lite"/>
    </source>
</evidence>
<accession>A0ABT7L6Q3</accession>
<proteinExistence type="predicted"/>
<feature type="region of interest" description="Disordered" evidence="1">
    <location>
        <begin position="65"/>
        <end position="87"/>
    </location>
</feature>
<keyword evidence="3" id="KW-1185">Reference proteome</keyword>
<dbReference type="RefSeq" id="WP_285932825.1">
    <property type="nucleotide sequence ID" value="NZ_JASTZU010000041.1"/>
</dbReference>
<evidence type="ECO:0008006" key="4">
    <source>
        <dbReference type="Google" id="ProtNLM"/>
    </source>
</evidence>
<evidence type="ECO:0000313" key="2">
    <source>
        <dbReference type="EMBL" id="MDL4841541.1"/>
    </source>
</evidence>
<name>A0ABT7L6Q3_9BACI</name>
<evidence type="ECO:0000313" key="3">
    <source>
        <dbReference type="Proteomes" id="UP001235343"/>
    </source>
</evidence>
<dbReference type="Gene3D" id="3.30.1490.480">
    <property type="entry name" value="Endolytic murein transglycosylase"/>
    <property type="match status" value="1"/>
</dbReference>
<organism evidence="2 3">
    <name type="scientific">Aquibacillus rhizosphaerae</name>
    <dbReference type="NCBI Taxonomy" id="3051431"/>
    <lineage>
        <taxon>Bacteria</taxon>
        <taxon>Bacillati</taxon>
        <taxon>Bacillota</taxon>
        <taxon>Bacilli</taxon>
        <taxon>Bacillales</taxon>
        <taxon>Bacillaceae</taxon>
        <taxon>Aquibacillus</taxon>
    </lineage>
</organism>
<comment type="caution">
    <text evidence="2">The sequence shown here is derived from an EMBL/GenBank/DDBJ whole genome shotgun (WGS) entry which is preliminary data.</text>
</comment>
<feature type="compositionally biased region" description="Acidic residues" evidence="1">
    <location>
        <begin position="78"/>
        <end position="87"/>
    </location>
</feature>
<gene>
    <name evidence="2" type="ORF">QQS35_13950</name>
</gene>